<evidence type="ECO:0000256" key="1">
    <source>
        <dbReference type="SAM" id="MobiDB-lite"/>
    </source>
</evidence>
<feature type="compositionally biased region" description="Polar residues" evidence="1">
    <location>
        <begin position="43"/>
        <end position="52"/>
    </location>
</feature>
<reference evidence="3" key="1">
    <citation type="journal article" date="2018" name="Nat. Microbiol.">
        <title>Leveraging single-cell genomics to expand the fungal tree of life.</title>
        <authorList>
            <person name="Ahrendt S.R."/>
            <person name="Quandt C.A."/>
            <person name="Ciobanu D."/>
            <person name="Clum A."/>
            <person name="Salamov A."/>
            <person name="Andreopoulos B."/>
            <person name="Cheng J.F."/>
            <person name="Woyke T."/>
            <person name="Pelin A."/>
            <person name="Henrissat B."/>
            <person name="Reynolds N.K."/>
            <person name="Benny G.L."/>
            <person name="Smith M.E."/>
            <person name="James T.Y."/>
            <person name="Grigoriev I.V."/>
        </authorList>
    </citation>
    <scope>NUCLEOTIDE SEQUENCE [LARGE SCALE GENOMIC DNA]</scope>
</reference>
<evidence type="ECO:0000313" key="3">
    <source>
        <dbReference type="Proteomes" id="UP000269721"/>
    </source>
</evidence>
<feature type="region of interest" description="Disordered" evidence="1">
    <location>
        <begin position="69"/>
        <end position="141"/>
    </location>
</feature>
<organism evidence="2 3">
    <name type="scientific">Blyttiomyces helicus</name>
    <dbReference type="NCBI Taxonomy" id="388810"/>
    <lineage>
        <taxon>Eukaryota</taxon>
        <taxon>Fungi</taxon>
        <taxon>Fungi incertae sedis</taxon>
        <taxon>Chytridiomycota</taxon>
        <taxon>Chytridiomycota incertae sedis</taxon>
        <taxon>Chytridiomycetes</taxon>
        <taxon>Chytridiomycetes incertae sedis</taxon>
        <taxon>Blyttiomyces</taxon>
    </lineage>
</organism>
<evidence type="ECO:0000313" key="2">
    <source>
        <dbReference type="EMBL" id="RKO94207.1"/>
    </source>
</evidence>
<feature type="compositionally biased region" description="Acidic residues" evidence="1">
    <location>
        <begin position="102"/>
        <end position="126"/>
    </location>
</feature>
<sequence length="141" mass="15151">MGLRKAIYEPALQTSAFLAHNETWSINGSIDSPKQPSRRHSSHLQLASVNPSAANRETVKILVWIMEDKEDKEDKDGPLGDGMTRAGVLAVVGENKKGNGGEEGDAGDDGDYAQEEEQEGEQELEGAIEGASRDETGAKDN</sequence>
<name>A0A4V1ISN8_9FUNG</name>
<feature type="compositionally biased region" description="Basic and acidic residues" evidence="1">
    <location>
        <begin position="69"/>
        <end position="78"/>
    </location>
</feature>
<protein>
    <submittedName>
        <fullName evidence="2">Uncharacterized protein</fullName>
    </submittedName>
</protein>
<feature type="region of interest" description="Disordered" evidence="1">
    <location>
        <begin position="28"/>
        <end position="52"/>
    </location>
</feature>
<gene>
    <name evidence="2" type="ORF">BDK51DRAFT_31569</name>
</gene>
<feature type="compositionally biased region" description="Basic and acidic residues" evidence="1">
    <location>
        <begin position="131"/>
        <end position="141"/>
    </location>
</feature>
<dbReference type="EMBL" id="KZ993972">
    <property type="protein sequence ID" value="RKO94207.1"/>
    <property type="molecule type" value="Genomic_DNA"/>
</dbReference>
<accession>A0A4V1ISN8</accession>
<dbReference type="AlphaFoldDB" id="A0A4V1ISN8"/>
<dbReference type="Proteomes" id="UP000269721">
    <property type="component" value="Unassembled WGS sequence"/>
</dbReference>
<keyword evidence="3" id="KW-1185">Reference proteome</keyword>
<proteinExistence type="predicted"/>